<name>X1DK73_9ZZZZ</name>
<accession>X1DK73</accession>
<organism evidence="2">
    <name type="scientific">marine sediment metagenome</name>
    <dbReference type="NCBI Taxonomy" id="412755"/>
    <lineage>
        <taxon>unclassified sequences</taxon>
        <taxon>metagenomes</taxon>
        <taxon>ecological metagenomes</taxon>
    </lineage>
</organism>
<sequence length="78" mass="8573">MNVAVIGSGYVGLVTGTCLAEIGNCVICIDNDEKKIETLKRGEIPIYEPQLEKLVKKNMDKERLSFSTSIKEGVSRAK</sequence>
<gene>
    <name evidence="2" type="ORF">S01H4_55763</name>
</gene>
<reference evidence="2" key="1">
    <citation type="journal article" date="2014" name="Front. Microbiol.">
        <title>High frequency of phylogenetically diverse reductive dehalogenase-homologous genes in deep subseafloor sedimentary metagenomes.</title>
        <authorList>
            <person name="Kawai M."/>
            <person name="Futagami T."/>
            <person name="Toyoda A."/>
            <person name="Takaki Y."/>
            <person name="Nishi S."/>
            <person name="Hori S."/>
            <person name="Arai W."/>
            <person name="Tsubouchi T."/>
            <person name="Morono Y."/>
            <person name="Uchiyama I."/>
            <person name="Ito T."/>
            <person name="Fujiyama A."/>
            <person name="Inagaki F."/>
            <person name="Takami H."/>
        </authorList>
    </citation>
    <scope>NUCLEOTIDE SEQUENCE</scope>
    <source>
        <strain evidence="2">Expedition CK06-06</strain>
    </source>
</reference>
<proteinExistence type="predicted"/>
<dbReference type="Gene3D" id="3.40.50.720">
    <property type="entry name" value="NAD(P)-binding Rossmann-like Domain"/>
    <property type="match status" value="1"/>
</dbReference>
<dbReference type="GO" id="GO:0016616">
    <property type="term" value="F:oxidoreductase activity, acting on the CH-OH group of donors, NAD or NADP as acceptor"/>
    <property type="evidence" value="ECO:0007669"/>
    <property type="project" value="InterPro"/>
</dbReference>
<comment type="caution">
    <text evidence="2">The sequence shown here is derived from an EMBL/GenBank/DDBJ whole genome shotgun (WGS) entry which is preliminary data.</text>
</comment>
<feature type="domain" description="UDP-glucose/GDP-mannose dehydrogenase N-terminal" evidence="1">
    <location>
        <begin position="1"/>
        <end position="77"/>
    </location>
</feature>
<dbReference type="SUPFAM" id="SSF51735">
    <property type="entry name" value="NAD(P)-binding Rossmann-fold domains"/>
    <property type="match status" value="1"/>
</dbReference>
<dbReference type="AlphaFoldDB" id="X1DK73"/>
<dbReference type="PANTHER" id="PTHR43750">
    <property type="entry name" value="UDP-GLUCOSE 6-DEHYDROGENASE TUAD"/>
    <property type="match status" value="1"/>
</dbReference>
<feature type="non-terminal residue" evidence="2">
    <location>
        <position position="78"/>
    </location>
</feature>
<dbReference type="EMBL" id="BART01032225">
    <property type="protein sequence ID" value="GAH08680.1"/>
    <property type="molecule type" value="Genomic_DNA"/>
</dbReference>
<evidence type="ECO:0000259" key="1">
    <source>
        <dbReference type="Pfam" id="PF03721"/>
    </source>
</evidence>
<dbReference type="Pfam" id="PF03721">
    <property type="entry name" value="UDPG_MGDP_dh_N"/>
    <property type="match status" value="1"/>
</dbReference>
<protein>
    <recommendedName>
        <fullName evidence="1">UDP-glucose/GDP-mannose dehydrogenase N-terminal domain-containing protein</fullName>
    </recommendedName>
</protein>
<dbReference type="GO" id="GO:0051287">
    <property type="term" value="F:NAD binding"/>
    <property type="evidence" value="ECO:0007669"/>
    <property type="project" value="InterPro"/>
</dbReference>
<dbReference type="InterPro" id="IPR001732">
    <property type="entry name" value="UDP-Glc/GDP-Man_DH_N"/>
</dbReference>
<dbReference type="PANTHER" id="PTHR43750:SF3">
    <property type="entry name" value="UDP-GLUCOSE 6-DEHYDROGENASE TUAD"/>
    <property type="match status" value="1"/>
</dbReference>
<evidence type="ECO:0000313" key="2">
    <source>
        <dbReference type="EMBL" id="GAH08680.1"/>
    </source>
</evidence>
<dbReference type="InterPro" id="IPR036291">
    <property type="entry name" value="NAD(P)-bd_dom_sf"/>
</dbReference>